<protein>
    <submittedName>
        <fullName evidence="2">Alginate export family protein</fullName>
    </submittedName>
</protein>
<evidence type="ECO:0000313" key="3">
    <source>
        <dbReference type="Proteomes" id="UP001430193"/>
    </source>
</evidence>
<reference evidence="2" key="1">
    <citation type="submission" date="2020-10" db="EMBL/GenBank/DDBJ databases">
        <title>Phylogeny of dyella-like bacteria.</title>
        <authorList>
            <person name="Fu J."/>
        </authorList>
    </citation>
    <scope>NUCLEOTIDE SEQUENCE</scope>
    <source>
        <strain evidence="2">DHON07</strain>
    </source>
</reference>
<dbReference type="Gene3D" id="2.40.160.100">
    <property type="match status" value="1"/>
</dbReference>
<name>A0ABS2KCQ6_9GAMM</name>
<accession>A0ABS2KCQ6</accession>
<evidence type="ECO:0000313" key="2">
    <source>
        <dbReference type="EMBL" id="MBM7128961.1"/>
    </source>
</evidence>
<keyword evidence="3" id="KW-1185">Reference proteome</keyword>
<dbReference type="Pfam" id="PF13372">
    <property type="entry name" value="Alginate_exp"/>
    <property type="match status" value="1"/>
</dbReference>
<dbReference type="InterPro" id="IPR025388">
    <property type="entry name" value="Alginate_export_dom"/>
</dbReference>
<gene>
    <name evidence="2" type="ORF">ISS99_05440</name>
</gene>
<dbReference type="InterPro" id="IPR053728">
    <property type="entry name" value="Alginate_Permeability_Chnl"/>
</dbReference>
<comment type="caution">
    <text evidence="2">The sequence shown here is derived from an EMBL/GenBank/DDBJ whole genome shotgun (WGS) entry which is preliminary data.</text>
</comment>
<dbReference type="EMBL" id="JADIKF010000036">
    <property type="protein sequence ID" value="MBM7128961.1"/>
    <property type="molecule type" value="Genomic_DNA"/>
</dbReference>
<proteinExistence type="predicted"/>
<dbReference type="SUPFAM" id="SSF56935">
    <property type="entry name" value="Porins"/>
    <property type="match status" value="1"/>
</dbReference>
<organism evidence="2 3">
    <name type="scientific">Dyella mobilis</name>
    <dbReference type="NCBI Taxonomy" id="1849582"/>
    <lineage>
        <taxon>Bacteria</taxon>
        <taxon>Pseudomonadati</taxon>
        <taxon>Pseudomonadota</taxon>
        <taxon>Gammaproteobacteria</taxon>
        <taxon>Lysobacterales</taxon>
        <taxon>Rhodanobacteraceae</taxon>
        <taxon>Dyella</taxon>
    </lineage>
</organism>
<sequence length="432" mass="47836">MFNRWQEDWSGLADPRVPRERLDSLKYIPLSSGDPDVYLSFGADLRERFESNDAPVFGTGKNVAQNYLISRAEAHADLHVGPHLQMFVQLQSDFAPGKTQLTTVDQDHLGLEQAFVTLTEPVDHGTLKLRVGRQQFAFDMQRFVSVRDGPNVRQSYDAVWADYEKGSWRFISFYSHPVQTKDERIFDDVSSGKFTFGGFRAERKLTEKINLAAYVARYTQADAHYLTVSGNEQRNVFDSRMTGVAGHADWDVEGMKQTGLVGGKDVQAWGFGSLAGYTFADAAWAPRLGIQADAASGNRNPGSHTLGTFNPLFPNGAYLALAGYTGYTNFIQFKPSLTVHPSRTLKMMFGVAAQWRQTTSDAVYAQPTVVVPNTAGQPGKYTGTYEQLRADWACSRAVSFALEAVHFGVADVIRRAGGHDSNYIGVQVALGW</sequence>
<evidence type="ECO:0000259" key="1">
    <source>
        <dbReference type="Pfam" id="PF13372"/>
    </source>
</evidence>
<dbReference type="Proteomes" id="UP001430193">
    <property type="component" value="Unassembled WGS sequence"/>
</dbReference>
<feature type="domain" description="Alginate export" evidence="1">
    <location>
        <begin position="38"/>
        <end position="426"/>
    </location>
</feature>